<dbReference type="EMBL" id="KL197755">
    <property type="protein sequence ID" value="KDQ50834.1"/>
    <property type="molecule type" value="Genomic_DNA"/>
</dbReference>
<accession>A0A067P7S6</accession>
<evidence type="ECO:0000256" key="1">
    <source>
        <dbReference type="SAM" id="MobiDB-lite"/>
    </source>
</evidence>
<sequence length="211" mass="23303">MPINRKQPFETVYIIFLTLDVLSRIPYWTLKYIFPSNRPRPTWSLAACLTTAQTKHMYSRRMIAHGYQADAFAVDQVPDQKTLKKSTVVVIPPAKEKYLKGMALLDPSVGPVVTTGYFYGNHRETTKAATGETVWLLSHGGTFSPNPLPDSRNPNPTPGAYLNSSAREHSWTTTQAYELLNGNGAEVCVDGDGKPPEAKGCWTGSEADRVA</sequence>
<gene>
    <name evidence="2" type="ORF">JAAARDRAFT_41759</name>
</gene>
<reference evidence="3" key="1">
    <citation type="journal article" date="2014" name="Proc. Natl. Acad. Sci. U.S.A.">
        <title>Extensive sampling of basidiomycete genomes demonstrates inadequacy of the white-rot/brown-rot paradigm for wood decay fungi.</title>
        <authorList>
            <person name="Riley R."/>
            <person name="Salamov A.A."/>
            <person name="Brown D.W."/>
            <person name="Nagy L.G."/>
            <person name="Floudas D."/>
            <person name="Held B.W."/>
            <person name="Levasseur A."/>
            <person name="Lombard V."/>
            <person name="Morin E."/>
            <person name="Otillar R."/>
            <person name="Lindquist E.A."/>
            <person name="Sun H."/>
            <person name="LaButti K.M."/>
            <person name="Schmutz J."/>
            <person name="Jabbour D."/>
            <person name="Luo H."/>
            <person name="Baker S.E."/>
            <person name="Pisabarro A.G."/>
            <person name="Walton J.D."/>
            <person name="Blanchette R.A."/>
            <person name="Henrissat B."/>
            <person name="Martin F."/>
            <person name="Cullen D."/>
            <person name="Hibbett D.S."/>
            <person name="Grigoriev I.V."/>
        </authorList>
    </citation>
    <scope>NUCLEOTIDE SEQUENCE [LARGE SCALE GENOMIC DNA]</scope>
    <source>
        <strain evidence="3">MUCL 33604</strain>
    </source>
</reference>
<feature type="region of interest" description="Disordered" evidence="1">
    <location>
        <begin position="191"/>
        <end position="211"/>
    </location>
</feature>
<feature type="region of interest" description="Disordered" evidence="1">
    <location>
        <begin position="143"/>
        <end position="167"/>
    </location>
</feature>
<dbReference type="HOGENOM" id="CLU_1305037_0_0_1"/>
<evidence type="ECO:0000313" key="3">
    <source>
        <dbReference type="Proteomes" id="UP000027265"/>
    </source>
</evidence>
<dbReference type="InParanoid" id="A0A067P7S6"/>
<dbReference type="Proteomes" id="UP000027265">
    <property type="component" value="Unassembled WGS sequence"/>
</dbReference>
<name>A0A067P7S6_9AGAM</name>
<protein>
    <submittedName>
        <fullName evidence="2">Uncharacterized protein</fullName>
    </submittedName>
</protein>
<proteinExistence type="predicted"/>
<dbReference type="AlphaFoldDB" id="A0A067P7S6"/>
<evidence type="ECO:0000313" key="2">
    <source>
        <dbReference type="EMBL" id="KDQ50834.1"/>
    </source>
</evidence>
<keyword evidence="3" id="KW-1185">Reference proteome</keyword>
<organism evidence="2 3">
    <name type="scientific">Jaapia argillacea MUCL 33604</name>
    <dbReference type="NCBI Taxonomy" id="933084"/>
    <lineage>
        <taxon>Eukaryota</taxon>
        <taxon>Fungi</taxon>
        <taxon>Dikarya</taxon>
        <taxon>Basidiomycota</taxon>
        <taxon>Agaricomycotina</taxon>
        <taxon>Agaricomycetes</taxon>
        <taxon>Agaricomycetidae</taxon>
        <taxon>Jaapiales</taxon>
        <taxon>Jaapiaceae</taxon>
        <taxon>Jaapia</taxon>
    </lineage>
</organism>
<dbReference type="OrthoDB" id="2152029at2759"/>